<feature type="domain" description="Sugar 3,4-ketoisomerase QdtA cupin" evidence="1">
    <location>
        <begin position="10"/>
        <end position="139"/>
    </location>
</feature>
<keyword evidence="3" id="KW-1185">Reference proteome</keyword>
<dbReference type="RefSeq" id="WP_116725017.1">
    <property type="nucleotide sequence ID" value="NZ_QCZI01000010.1"/>
</dbReference>
<dbReference type="CDD" id="cd20292">
    <property type="entry name" value="cupin_QdtA-like"/>
    <property type="match status" value="1"/>
</dbReference>
<evidence type="ECO:0000259" key="1">
    <source>
        <dbReference type="Pfam" id="PF05523"/>
    </source>
</evidence>
<dbReference type="SUPFAM" id="SSF51182">
    <property type="entry name" value="RmlC-like cupins"/>
    <property type="match status" value="1"/>
</dbReference>
<evidence type="ECO:0000313" key="3">
    <source>
        <dbReference type="Proteomes" id="UP000245449"/>
    </source>
</evidence>
<comment type="caution">
    <text evidence="2">The sequence shown here is derived from an EMBL/GenBank/DDBJ whole genome shotgun (WGS) entry which is preliminary data.</text>
</comment>
<name>A0A2U1JI62_9FLAO</name>
<dbReference type="OrthoDB" id="9795513at2"/>
<dbReference type="Pfam" id="PF05523">
    <property type="entry name" value="FdtA"/>
    <property type="match status" value="1"/>
</dbReference>
<evidence type="ECO:0000313" key="2">
    <source>
        <dbReference type="EMBL" id="PWA04870.1"/>
    </source>
</evidence>
<dbReference type="InterPro" id="IPR011051">
    <property type="entry name" value="RmlC_Cupin_sf"/>
</dbReference>
<proteinExistence type="predicted"/>
<dbReference type="Gene3D" id="2.60.120.10">
    <property type="entry name" value="Jelly Rolls"/>
    <property type="match status" value="1"/>
</dbReference>
<gene>
    <name evidence="2" type="ORF">DB895_08875</name>
</gene>
<reference evidence="2 3" key="1">
    <citation type="submission" date="2018-04" db="EMBL/GenBank/DDBJ databases">
        <title>Flavobacterium sp. nov., isolated from glacier ice.</title>
        <authorList>
            <person name="Liu Q."/>
            <person name="Xin Y.-H."/>
        </authorList>
    </citation>
    <scope>NUCLEOTIDE SEQUENCE [LARGE SCALE GENOMIC DNA]</scope>
    <source>
        <strain evidence="2 3">RB1R5</strain>
    </source>
</reference>
<dbReference type="InterPro" id="IPR014710">
    <property type="entry name" value="RmlC-like_jellyroll"/>
</dbReference>
<sequence length="141" mass="16275">MHSINDFSKPQIISLPKINEPNEVMGNLSFVQNSDQIPFDIKRVFWIYDVPGGEIRGGHAFKNQQEIIIAISGSLDIVVIDPDGNESKFCLNRSYFGLYIPALHWRHLENFSTNAVSVHLSNYDFAEEDYIRDYQQFSDLY</sequence>
<dbReference type="AlphaFoldDB" id="A0A2U1JI62"/>
<dbReference type="Proteomes" id="UP000245449">
    <property type="component" value="Unassembled WGS sequence"/>
</dbReference>
<accession>A0A2U1JI62</accession>
<dbReference type="InterPro" id="IPR008894">
    <property type="entry name" value="QdtA_cupin_dom"/>
</dbReference>
<protein>
    <recommendedName>
        <fullName evidence="1">Sugar 3,4-ketoisomerase QdtA cupin domain-containing protein</fullName>
    </recommendedName>
</protein>
<dbReference type="EMBL" id="QCZI01000010">
    <property type="protein sequence ID" value="PWA04870.1"/>
    <property type="molecule type" value="Genomic_DNA"/>
</dbReference>
<organism evidence="2 3">
    <name type="scientific">Flavobacterium psychrotolerans</name>
    <dbReference type="NCBI Taxonomy" id="2169410"/>
    <lineage>
        <taxon>Bacteria</taxon>
        <taxon>Pseudomonadati</taxon>
        <taxon>Bacteroidota</taxon>
        <taxon>Flavobacteriia</taxon>
        <taxon>Flavobacteriales</taxon>
        <taxon>Flavobacteriaceae</taxon>
        <taxon>Flavobacterium</taxon>
    </lineage>
</organism>